<name>A0AAP8HW05_ECOLX</name>
<dbReference type="GO" id="GO:0009247">
    <property type="term" value="P:glycolipid biosynthetic process"/>
    <property type="evidence" value="ECO:0007669"/>
    <property type="project" value="UniProtKB-ARBA"/>
</dbReference>
<keyword evidence="7" id="KW-1133">Transmembrane helix</keyword>
<keyword evidence="2" id="KW-1003">Cell membrane</keyword>
<keyword evidence="4" id="KW-0808">Transferase</keyword>
<evidence type="ECO:0000313" key="8">
    <source>
        <dbReference type="EMBL" id="PKD78572.1"/>
    </source>
</evidence>
<accession>A0AAP8HW05</accession>
<feature type="non-terminal residue" evidence="8">
    <location>
        <position position="88"/>
    </location>
</feature>
<evidence type="ECO:0000256" key="2">
    <source>
        <dbReference type="ARBA" id="ARBA00022475"/>
    </source>
</evidence>
<dbReference type="InterPro" id="IPR004960">
    <property type="entry name" value="LipA_acyltrans"/>
</dbReference>
<dbReference type="GO" id="GO:0005886">
    <property type="term" value="C:plasma membrane"/>
    <property type="evidence" value="ECO:0007669"/>
    <property type="project" value="UniProtKB-SubCell"/>
</dbReference>
<reference evidence="8 9" key="1">
    <citation type="submission" date="2017-12" db="EMBL/GenBank/DDBJ databases">
        <title>Rapid rising of carbapenem-resistant Enterobacteriaceae(CRE) and emergence of colistin resistance genemcr-1 in CRE in the hospital of Henan, China.</title>
        <authorList>
            <person name="Sun Q."/>
            <person name="Zhang R."/>
            <person name="Li Y."/>
            <person name="Shen Y."/>
            <person name="Zhang Y."/>
            <person name="Yang J."/>
            <person name="Shu L."/>
            <person name="Zhou H."/>
            <person name="Wang Y."/>
            <person name="Wang B."/>
            <person name="Shen Z."/>
        </authorList>
    </citation>
    <scope>NUCLEOTIDE SEQUENCE [LARGE SCALE GENOMIC DNA]</scope>
    <source>
        <strain evidence="8 9">3512</strain>
    </source>
</reference>
<keyword evidence="7" id="KW-0812">Transmembrane</keyword>
<protein>
    <submittedName>
        <fullName evidence="8">Lauroyl-Kdo(2)-lipid IV(A) myristoyltransferase</fullName>
    </submittedName>
</protein>
<keyword evidence="6" id="KW-0012">Acyltransferase</keyword>
<evidence type="ECO:0000256" key="3">
    <source>
        <dbReference type="ARBA" id="ARBA00022519"/>
    </source>
</evidence>
<dbReference type="Pfam" id="PF03279">
    <property type="entry name" value="Lip_A_acyltrans"/>
    <property type="match status" value="1"/>
</dbReference>
<comment type="subcellular location">
    <subcellularLocation>
        <location evidence="1">Cell inner membrane</location>
    </subcellularLocation>
</comment>
<comment type="caution">
    <text evidence="8">The sequence shown here is derived from an EMBL/GenBank/DDBJ whole genome shotgun (WGS) entry which is preliminary data.</text>
</comment>
<proteinExistence type="predicted"/>
<dbReference type="EMBL" id="PITP01000496">
    <property type="protein sequence ID" value="PKD78572.1"/>
    <property type="molecule type" value="Genomic_DNA"/>
</dbReference>
<dbReference type="AlphaFoldDB" id="A0AAP8HW05"/>
<keyword evidence="5 7" id="KW-0472">Membrane</keyword>
<feature type="transmembrane region" description="Helical" evidence="7">
    <location>
        <begin position="25"/>
        <end position="44"/>
    </location>
</feature>
<evidence type="ECO:0000256" key="7">
    <source>
        <dbReference type="SAM" id="Phobius"/>
    </source>
</evidence>
<organism evidence="8 9">
    <name type="scientific">Escherichia coli</name>
    <dbReference type="NCBI Taxonomy" id="562"/>
    <lineage>
        <taxon>Bacteria</taxon>
        <taxon>Pseudomonadati</taxon>
        <taxon>Pseudomonadota</taxon>
        <taxon>Gammaproteobacteria</taxon>
        <taxon>Enterobacterales</taxon>
        <taxon>Enterobacteriaceae</taxon>
        <taxon>Escherichia</taxon>
    </lineage>
</organism>
<evidence type="ECO:0000313" key="9">
    <source>
        <dbReference type="Proteomes" id="UP000233549"/>
    </source>
</evidence>
<dbReference type="Proteomes" id="UP000233549">
    <property type="component" value="Unassembled WGS sequence"/>
</dbReference>
<evidence type="ECO:0000256" key="5">
    <source>
        <dbReference type="ARBA" id="ARBA00023136"/>
    </source>
</evidence>
<evidence type="ECO:0000256" key="1">
    <source>
        <dbReference type="ARBA" id="ARBA00004533"/>
    </source>
</evidence>
<keyword evidence="3" id="KW-0997">Cell inner membrane</keyword>
<evidence type="ECO:0000256" key="6">
    <source>
        <dbReference type="ARBA" id="ARBA00023315"/>
    </source>
</evidence>
<dbReference type="GO" id="GO:0016746">
    <property type="term" value="F:acyltransferase activity"/>
    <property type="evidence" value="ECO:0007669"/>
    <property type="project" value="UniProtKB-KW"/>
</dbReference>
<evidence type="ECO:0000256" key="4">
    <source>
        <dbReference type="ARBA" id="ARBA00022679"/>
    </source>
</evidence>
<gene>
    <name evidence="8" type="ORF">CWS33_29610</name>
</gene>
<sequence length="88" mass="9964">MQNEKKSNVEFIPQFQKAFLYPRYWGVWLGTGLMAGISLVPARLRDPVLGAVGKLAGKLAKGARRRARINLLYCLPELPESEREHIID</sequence>